<organism evidence="1 2">
    <name type="scientific">Plenodomus tracheiphilus IPT5</name>
    <dbReference type="NCBI Taxonomy" id="1408161"/>
    <lineage>
        <taxon>Eukaryota</taxon>
        <taxon>Fungi</taxon>
        <taxon>Dikarya</taxon>
        <taxon>Ascomycota</taxon>
        <taxon>Pezizomycotina</taxon>
        <taxon>Dothideomycetes</taxon>
        <taxon>Pleosporomycetidae</taxon>
        <taxon>Pleosporales</taxon>
        <taxon>Pleosporineae</taxon>
        <taxon>Leptosphaeriaceae</taxon>
        <taxon>Plenodomus</taxon>
    </lineage>
</organism>
<evidence type="ECO:0000313" key="1">
    <source>
        <dbReference type="EMBL" id="KAF2854188.1"/>
    </source>
</evidence>
<dbReference type="Proteomes" id="UP000799423">
    <property type="component" value="Unassembled WGS sequence"/>
</dbReference>
<dbReference type="EMBL" id="MU006293">
    <property type="protein sequence ID" value="KAF2854188.1"/>
    <property type="molecule type" value="Genomic_DNA"/>
</dbReference>
<proteinExistence type="predicted"/>
<dbReference type="AlphaFoldDB" id="A0A6A7BJB1"/>
<evidence type="ECO:0000313" key="2">
    <source>
        <dbReference type="Proteomes" id="UP000799423"/>
    </source>
</evidence>
<gene>
    <name evidence="1" type="ORF">T440DRAFT_270279</name>
</gene>
<protein>
    <submittedName>
        <fullName evidence="1">Uncharacterized protein</fullName>
    </submittedName>
</protein>
<keyword evidence="2" id="KW-1185">Reference proteome</keyword>
<accession>A0A6A7BJB1</accession>
<sequence length="193" mass="21036">MPRPRKNHRAPISPRPSRSLILNVGVAAALAIASTVLGRPCIAIAAQHPDCPKPISATLGPTHGNAVSLPFRPTSWAQCQSSDSSHLVGAYGYLAAADTGFAARGRAWSLARAPTTLLCRVLLAMSDLPHQTVIMHAPLPLLLHLSSRCSCKHSLCLIDRRQQQRRVTPRVSQTYNMSILRTRARLDQPFDTR</sequence>
<name>A0A6A7BJB1_9PLEO</name>
<reference evidence="1" key="1">
    <citation type="submission" date="2020-01" db="EMBL/GenBank/DDBJ databases">
        <authorList>
            <consortium name="DOE Joint Genome Institute"/>
            <person name="Haridas S."/>
            <person name="Albert R."/>
            <person name="Binder M."/>
            <person name="Bloem J."/>
            <person name="Labutti K."/>
            <person name="Salamov A."/>
            <person name="Andreopoulos B."/>
            <person name="Baker S.E."/>
            <person name="Barry K."/>
            <person name="Bills G."/>
            <person name="Bluhm B.H."/>
            <person name="Cannon C."/>
            <person name="Castanera R."/>
            <person name="Culley D.E."/>
            <person name="Daum C."/>
            <person name="Ezra D."/>
            <person name="Gonzalez J.B."/>
            <person name="Henrissat B."/>
            <person name="Kuo A."/>
            <person name="Liang C."/>
            <person name="Lipzen A."/>
            <person name="Lutzoni F."/>
            <person name="Magnuson J."/>
            <person name="Mondo S."/>
            <person name="Nolan M."/>
            <person name="Ohm R."/>
            <person name="Pangilinan J."/>
            <person name="Park H.-J."/>
            <person name="Ramirez L."/>
            <person name="Alfaro M."/>
            <person name="Sun H."/>
            <person name="Tritt A."/>
            <person name="Yoshinaga Y."/>
            <person name="Zwiers L.-H."/>
            <person name="Turgeon B.G."/>
            <person name="Goodwin S.B."/>
            <person name="Spatafora J.W."/>
            <person name="Crous P.W."/>
            <person name="Grigoriev I.V."/>
        </authorList>
    </citation>
    <scope>NUCLEOTIDE SEQUENCE</scope>
    <source>
        <strain evidence="1">IPT5</strain>
    </source>
</reference>